<proteinExistence type="predicted"/>
<dbReference type="OrthoDB" id="3268648at2"/>
<dbReference type="GO" id="GO:1990281">
    <property type="term" value="C:efflux pump complex"/>
    <property type="evidence" value="ECO:0007669"/>
    <property type="project" value="TreeGrafter"/>
</dbReference>
<comment type="caution">
    <text evidence="2">The sequence shown here is derived from an EMBL/GenBank/DDBJ whole genome shotgun (WGS) entry which is preliminary data.</text>
</comment>
<dbReference type="Proteomes" id="UP000243528">
    <property type="component" value="Unassembled WGS sequence"/>
</dbReference>
<feature type="region of interest" description="Disordered" evidence="1">
    <location>
        <begin position="196"/>
        <end position="217"/>
    </location>
</feature>
<dbReference type="Gene3D" id="1.10.101.10">
    <property type="entry name" value="PGBD-like superfamily/PGBD"/>
    <property type="match status" value="1"/>
</dbReference>
<dbReference type="AlphaFoldDB" id="A0A2P8D5B3"/>
<dbReference type="PANTHER" id="PTHR30469">
    <property type="entry name" value="MULTIDRUG RESISTANCE PROTEIN MDTA"/>
    <property type="match status" value="1"/>
</dbReference>
<evidence type="ECO:0000313" key="2">
    <source>
        <dbReference type="EMBL" id="PSK92401.1"/>
    </source>
</evidence>
<evidence type="ECO:0000256" key="1">
    <source>
        <dbReference type="SAM" id="MobiDB-lite"/>
    </source>
</evidence>
<accession>A0A2P8D5B3</accession>
<sequence length="488" mass="50288">MSGRRNRTVVIVAAVAAGALGVGVFAGTRITSPADAAARTEPPEATDVTVPVERRPLKSEVVTRGDVTFAGSVDISPEVGGLSTPPIVTGRVPKAGDTVKEGEAVLEIVGRPLIVLAGELPMYRSLRPGMSGPDVQQLEKTLDRLGFDPGDVDDSYTAYTGGAVEELFESVGYEPPQPDPQAEAELEQAQKAVDAAEDAVANAEKALEQATSGPPEAEKVAAQNQIDQAERALDDAEATGDENAIAAAKDQLELAEARMDDLMAEPDTSAQEEALADAEDQLEQAQQERDTAQVNAGTPLPAAEIVFVPSLPRRVDEVNVGRGDAISGAAMAVSGADLVVTANVDEAAREVLRKKMKARIEVPEGDPATGTITAIEEAEGKDASGYDVTIKPGKLTADQAAALRGANVKVTIPVQSTDGAVLAVPLAALTAGPGGKARVQVRRDGTTELVEVEVGLTANGYAEVSAPKGELAEGDLVVVGEDGDDTGG</sequence>
<feature type="region of interest" description="Disordered" evidence="1">
    <location>
        <begin position="266"/>
        <end position="294"/>
    </location>
</feature>
<dbReference type="InterPro" id="IPR036365">
    <property type="entry name" value="PGBD-like_sf"/>
</dbReference>
<dbReference type="SUPFAM" id="SSF47090">
    <property type="entry name" value="PGBD-like"/>
    <property type="match status" value="1"/>
</dbReference>
<organism evidence="2 3">
    <name type="scientific">Haloactinopolyspora alba</name>
    <dbReference type="NCBI Taxonomy" id="648780"/>
    <lineage>
        <taxon>Bacteria</taxon>
        <taxon>Bacillati</taxon>
        <taxon>Actinomycetota</taxon>
        <taxon>Actinomycetes</taxon>
        <taxon>Jiangellales</taxon>
        <taxon>Jiangellaceae</taxon>
        <taxon>Haloactinopolyspora</taxon>
    </lineage>
</organism>
<dbReference type="GO" id="GO:0015562">
    <property type="term" value="F:efflux transmembrane transporter activity"/>
    <property type="evidence" value="ECO:0007669"/>
    <property type="project" value="TreeGrafter"/>
</dbReference>
<keyword evidence="3" id="KW-1185">Reference proteome</keyword>
<protein>
    <recommendedName>
        <fullName evidence="4">Peptidoglycan binding protein</fullName>
    </recommendedName>
</protein>
<dbReference type="EMBL" id="PYGE01000032">
    <property type="protein sequence ID" value="PSK92401.1"/>
    <property type="molecule type" value="Genomic_DNA"/>
</dbReference>
<evidence type="ECO:0008006" key="4">
    <source>
        <dbReference type="Google" id="ProtNLM"/>
    </source>
</evidence>
<dbReference type="RefSeq" id="WP_106539983.1">
    <property type="nucleotide sequence ID" value="NZ_ML142906.1"/>
</dbReference>
<reference evidence="2 3" key="1">
    <citation type="submission" date="2018-03" db="EMBL/GenBank/DDBJ databases">
        <title>Genomic Encyclopedia of Archaeal and Bacterial Type Strains, Phase II (KMG-II): from individual species to whole genera.</title>
        <authorList>
            <person name="Goeker M."/>
        </authorList>
    </citation>
    <scope>NUCLEOTIDE SEQUENCE [LARGE SCALE GENOMIC DNA]</scope>
    <source>
        <strain evidence="2 3">DSM 45211</strain>
    </source>
</reference>
<dbReference type="Gene3D" id="2.40.420.20">
    <property type="match status" value="1"/>
</dbReference>
<gene>
    <name evidence="2" type="ORF">CLV30_13217</name>
</gene>
<dbReference type="InterPro" id="IPR036366">
    <property type="entry name" value="PGBDSf"/>
</dbReference>
<evidence type="ECO:0000313" key="3">
    <source>
        <dbReference type="Proteomes" id="UP000243528"/>
    </source>
</evidence>
<name>A0A2P8D5B3_9ACTN</name>